<dbReference type="GO" id="GO:0009245">
    <property type="term" value="P:lipid A biosynthetic process"/>
    <property type="evidence" value="ECO:0007669"/>
    <property type="project" value="TreeGrafter"/>
</dbReference>
<dbReference type="GO" id="GO:0008758">
    <property type="term" value="F:UDP-2,3-diacylglucosamine hydrolase activity"/>
    <property type="evidence" value="ECO:0007669"/>
    <property type="project" value="TreeGrafter"/>
</dbReference>
<dbReference type="SUPFAM" id="SSF56300">
    <property type="entry name" value="Metallo-dependent phosphatases"/>
    <property type="match status" value="1"/>
</dbReference>
<keyword evidence="2" id="KW-0378">Hydrolase</keyword>
<name>A0A850HBK4_9FIRM</name>
<dbReference type="PANTHER" id="PTHR31302:SF31">
    <property type="entry name" value="PHOSPHODIESTERASE YAEI"/>
    <property type="match status" value="1"/>
</dbReference>
<evidence type="ECO:0000313" key="8">
    <source>
        <dbReference type="Proteomes" id="UP000701680"/>
    </source>
</evidence>
<keyword evidence="7" id="KW-1185">Reference proteome</keyword>
<dbReference type="Gene3D" id="3.60.21.10">
    <property type="match status" value="1"/>
</dbReference>
<dbReference type="Proteomes" id="UP000528555">
    <property type="component" value="Unassembled WGS sequence"/>
</dbReference>
<evidence type="ECO:0000313" key="6">
    <source>
        <dbReference type="EMBL" id="NVH57288.1"/>
    </source>
</evidence>
<evidence type="ECO:0000256" key="2">
    <source>
        <dbReference type="ARBA" id="ARBA00022801"/>
    </source>
</evidence>
<feature type="domain" description="Calcineurin-like phosphoesterase" evidence="4">
    <location>
        <begin position="48"/>
        <end position="226"/>
    </location>
</feature>
<dbReference type="Proteomes" id="UP000701680">
    <property type="component" value="Unassembled WGS sequence"/>
</dbReference>
<organism evidence="6 7">
    <name type="scientific">Dorea phocaeensis</name>
    <dbReference type="NCBI Taxonomy" id="2040291"/>
    <lineage>
        <taxon>Bacteria</taxon>
        <taxon>Bacillati</taxon>
        <taxon>Bacillota</taxon>
        <taxon>Clostridia</taxon>
        <taxon>Lachnospirales</taxon>
        <taxon>Lachnospiraceae</taxon>
        <taxon>Dorea</taxon>
    </lineage>
</organism>
<keyword evidence="1" id="KW-0479">Metal-binding</keyword>
<dbReference type="Pfam" id="PF00149">
    <property type="entry name" value="Metallophos"/>
    <property type="match status" value="1"/>
</dbReference>
<feature type="transmembrane region" description="Helical" evidence="3">
    <location>
        <begin position="6"/>
        <end position="22"/>
    </location>
</feature>
<dbReference type="GO" id="GO:0016020">
    <property type="term" value="C:membrane"/>
    <property type="evidence" value="ECO:0007669"/>
    <property type="project" value="GOC"/>
</dbReference>
<evidence type="ECO:0000259" key="4">
    <source>
        <dbReference type="Pfam" id="PF00149"/>
    </source>
</evidence>
<evidence type="ECO:0000256" key="3">
    <source>
        <dbReference type="SAM" id="Phobius"/>
    </source>
</evidence>
<comment type="caution">
    <text evidence="6">The sequence shown here is derived from an EMBL/GenBank/DDBJ whole genome shotgun (WGS) entry which is preliminary data.</text>
</comment>
<accession>A0A850HBK4</accession>
<dbReference type="GO" id="GO:0046872">
    <property type="term" value="F:metal ion binding"/>
    <property type="evidence" value="ECO:0007669"/>
    <property type="project" value="UniProtKB-KW"/>
</dbReference>
<keyword evidence="3" id="KW-1133">Transmembrane helix</keyword>
<dbReference type="InterPro" id="IPR004843">
    <property type="entry name" value="Calcineurin-like_PHP"/>
</dbReference>
<protein>
    <submittedName>
        <fullName evidence="6">Metallophosphoesterase</fullName>
    </submittedName>
</protein>
<reference evidence="7 8" key="1">
    <citation type="journal article" date="2020" name="Cell Host Microbe">
        <title>Functional and Genomic Variation between Human-Derived Isolates of Lachnospiraceae Reveals Inter- and Intra-Species Diversity.</title>
        <authorList>
            <person name="Sorbara M.T."/>
            <person name="Littmann E.R."/>
            <person name="Fontana E."/>
            <person name="Moody T.U."/>
            <person name="Kohout C.E."/>
            <person name="Gjonbalaj M."/>
            <person name="Eaton V."/>
            <person name="Seok R."/>
            <person name="Leiner I.M."/>
            <person name="Pamer E.G."/>
        </authorList>
    </citation>
    <scope>NUCLEOTIDE SEQUENCE [LARGE SCALE GENOMIC DNA]</scope>
    <source>
        <strain evidence="6 7">MSK.17.11</strain>
        <strain evidence="5 8">MSK.17.38</strain>
    </source>
</reference>
<evidence type="ECO:0000313" key="5">
    <source>
        <dbReference type="EMBL" id="NSK13583.1"/>
    </source>
</evidence>
<proteinExistence type="predicted"/>
<dbReference type="OrthoDB" id="9780884at2"/>
<dbReference type="InterPro" id="IPR029052">
    <property type="entry name" value="Metallo-depent_PP-like"/>
</dbReference>
<keyword evidence="3" id="KW-0812">Transmembrane</keyword>
<dbReference type="EMBL" id="JAAIUO010000001">
    <property type="protein sequence ID" value="NSK13583.1"/>
    <property type="molecule type" value="Genomic_DNA"/>
</dbReference>
<reference evidence="6" key="2">
    <citation type="submission" date="2020-02" db="EMBL/GenBank/DDBJ databases">
        <authorList>
            <person name="Littmann E."/>
            <person name="Sorbara M."/>
        </authorList>
    </citation>
    <scope>NUCLEOTIDE SEQUENCE</scope>
    <source>
        <strain evidence="6">MSK.17.11</strain>
        <strain evidence="5">MSK.17.38</strain>
    </source>
</reference>
<keyword evidence="3" id="KW-0472">Membrane</keyword>
<dbReference type="PANTHER" id="PTHR31302">
    <property type="entry name" value="TRANSMEMBRANE PROTEIN WITH METALLOPHOSPHOESTERASE DOMAIN-RELATED"/>
    <property type="match status" value="1"/>
</dbReference>
<sequence>MKTAGILGAAVVLGVFLMIEIIREMHTFRVVHYCIESPKLMGMKRARRAVFLTDLHNYCYGENNARLYQAIVDAKPDVIFIGGDMLVRKDGCSFEKTAEFLGKLPGICDVYCANGNHEQKLKEWPKKYRQSYQEYRKLLTNAGIIMLENDCAELLWDETNVKLTGLEIPLYGYSRFGKKQIPVSELKRRIGQADESYQILLAHNPDYMDQYLEWGADLVLSGHLHGGIVRLPWVGGVIAPNFTLFPKYSGGHYRKKDTDIVVSRGLGAHSIPIRLWNPAELVVLEFQTCGNKKNPV</sequence>
<gene>
    <name evidence="6" type="ORF">G5A66_01225</name>
    <name evidence="5" type="ORF">G5A75_01585</name>
</gene>
<dbReference type="InterPro" id="IPR051158">
    <property type="entry name" value="Metallophosphoesterase_sf"/>
</dbReference>
<evidence type="ECO:0000313" key="7">
    <source>
        <dbReference type="Proteomes" id="UP000528555"/>
    </source>
</evidence>
<dbReference type="EMBL" id="JAAITX010000001">
    <property type="protein sequence ID" value="NVH57288.1"/>
    <property type="molecule type" value="Genomic_DNA"/>
</dbReference>
<evidence type="ECO:0000256" key="1">
    <source>
        <dbReference type="ARBA" id="ARBA00022723"/>
    </source>
</evidence>
<dbReference type="AlphaFoldDB" id="A0A850HBK4"/>